<sequence>MKPLYLLLALIFSMTHLNAQNTNYDDLWTAVEKLEIADTPKSALEIVSQIEAKAKAEKNKAQLIKTLLFKSKFALILEENAQLKVVNDFKAEISKNQAPVKNVLQNMLAKLYWDYFSQNRYKFYQRTQTENKVDKTDFRTWDLQTLFAEISFYYQESLNNKDILRTTTTAAFEPILSTYEDTQTLRPTLYDFLAHNALAFFKTSENAITKPTDTFEITDSWYLGDAKQFQKRTLASKDSTSLQLKALQVYQELLQFHSNSNNDIALASVDIERLSFVYAHGRMTAKEDAYLSALNIGKNNVNIPYAKALYNFQIAQHTYNQGQTYSATENKDQRWAYKQALTICEELIKNFPDTYIASKAETLKLTITAPTLELQLESYIPIESDSRMLVSYSNTPSIQLSVYRISERESKALEKIYDKEKKRDYIEKLPLEKQWTQQLRDEGDYRYHSTELLLPGFTQGTYLVLASIPEEENRRLFDNVQIQYTNLALIKTIDQANMHIQVVNRTNGKPVAYAKCVVKDRRNNNSSKTFTSDEKGFIVIPSSTSRYNTYNVTVTKAGDKAEFYSFYNYNRYSDGNTNPYHSFLFTDRGIYRPGQTVYFKGIVTKTENKKSVVVPNQDVIITLVDANYEDVNGIRLKTNEFGTVAGEFVLPQGVLTGQFHLKIEANDGKKLNSLKYFKVEEYKRPKFETNFKPVTDTYRVNDIITVKGEALSFSGSNITNAKVVYKVTRNVQYPRWYYWRRPQHFGEGQEITFGETTTNNKGEYTIDFKAIPDGKVDKAGQPVFEYEVTADVTDINGETQSTTTIIRVGYHALTIGLQAPEKIDKLVSQRKREENNQLVRLSTKNLNGEKVPATVTVSIYKLKAPTTVLRKRPWIAPDYQEYSKEQFKKLFPNDPYNNEDNIQTWEQGEQVFNKTIHTDKVENIELGNLKKWISGAYLIIAKTTDVFGQEVVAKQYTQVYSDKDKTPADNQLFSISYNQQTYGAGDTVFVTVKSNTAITTTISVEKKGSITETFVLALDHNSRTISVPVTAADIGGFAIHHSLSAFNSFVGGTKTIRVPAPSTELSIETKTFRDKLEPGVPETWSFTIKGPNGEQVSAELLASMYDVSLDQFAPHAWRFNPQPSLLYRTWGSPEANQSFGNRAMYLQFDSRKTTTNKVQQFDQFKWFGFSITGQSWEYNKYRRAVSNKLNVRDGEVVVTGYGAPREKKALGYAVSTLEAEATPGEPMADEAMEEVLEDLPGVSNTREQDSLAVATDFSAVKIRKNLQETAFFFPQLRTDADGNISFNFTTPEALTRWKLQLLAHTKDLNTKVSTFETVTQKELMVVPNAPRFLREGDEIIISSKISNLSDTNLTGQAVLQLKDAVTGKDVDVALANTNAIQEFSVEKKNNTQVSWRLEIPSTVQAVEYTVIAKTNTFSDGEQNTLPVLSNRMLVTETLPMWVRSNQTKTFTLDKMKNNGSTTLQHHKLTLEVTSNPAWYAVQALPYLMEYPYECNEQTFARYYANTLASHIANSNPRIKAVFDQWATSDALISNLEKNEELKMLLIQETPWLRDAQSETEQKKRIALLFDLNLMQRKQEEAVSKLRDSQMGSGAWPWFNGGYESRYITQHIATGFGHLDKLGVTAGENNTQQMIKKAVQYLDDEFVKEYKELSKYTKEPDYSADHLSRMQTQYLYMRSFFPDIKKSKKVEEISNYYLGQMQTYWNVRNLYSKGMIALVLHRNGKTSAAGKITKALKENSITSEELGMYWKSNTPSWYWYQAPVETQALMIEVFSEIDNDIETIDNLKVWLLKNKQTNQWSTTKATTEAVYALLLQGTDWLSVTEAVQVTVGNEVVDPSKLDNVKVEAGTGYFKTSWNSSEISENQATVTMQKKGKGIAWGGLYWQYFEDLDKITSAETPLQLQKKLFLKKNTATGEKLSAITENTNLKVGDLVRVRIELRADREMDFVHMKDMRAAGLEPIDVISTFKWQDGLGYYQATKDASTNFFFDTLRKGIYVFEYDLRVNNAGTFSNGITTIQSMYAPEFSSHSEGVRINVENNE</sequence>
<dbReference type="InterPro" id="IPR002890">
    <property type="entry name" value="MG2"/>
</dbReference>
<dbReference type="InterPro" id="IPR008930">
    <property type="entry name" value="Terpenoid_cyclase/PrenylTrfase"/>
</dbReference>
<feature type="domain" description="Alpha-2-macroglobulin bait region" evidence="3">
    <location>
        <begin position="973"/>
        <end position="1112"/>
    </location>
</feature>
<evidence type="ECO:0000256" key="2">
    <source>
        <dbReference type="SAM" id="SignalP"/>
    </source>
</evidence>
<feature type="chain" id="PRO_5026049610" evidence="2">
    <location>
        <begin position="20"/>
        <end position="2040"/>
    </location>
</feature>
<dbReference type="InterPro" id="IPR011625">
    <property type="entry name" value="A2M_N_BRD"/>
</dbReference>
<dbReference type="PANTHER" id="PTHR40094">
    <property type="entry name" value="ALPHA-2-MACROGLOBULIN HOMOLOG"/>
    <property type="match status" value="1"/>
</dbReference>
<dbReference type="PANTHER" id="PTHR40094:SF1">
    <property type="entry name" value="UBIQUITIN DOMAIN-CONTAINING PROTEIN"/>
    <property type="match status" value="1"/>
</dbReference>
<dbReference type="Gene3D" id="2.60.40.1930">
    <property type="match status" value="1"/>
</dbReference>
<dbReference type="GO" id="GO:0004866">
    <property type="term" value="F:endopeptidase inhibitor activity"/>
    <property type="evidence" value="ECO:0007669"/>
    <property type="project" value="InterPro"/>
</dbReference>
<comment type="similarity">
    <text evidence="1">Belongs to the protease inhibitor I39 (alpha-2-macroglobulin) family. Bacterial alpha-2-macroglobulin subfamily.</text>
</comment>
<dbReference type="Pfam" id="PF01835">
    <property type="entry name" value="MG2"/>
    <property type="match status" value="1"/>
</dbReference>
<evidence type="ECO:0000313" key="6">
    <source>
        <dbReference type="Proteomes" id="UP000505306"/>
    </source>
</evidence>
<proteinExistence type="inferred from homology"/>
<name>A0A6G6GP78_9FLAO</name>
<dbReference type="EMBL" id="CP049057">
    <property type="protein sequence ID" value="QIE60359.1"/>
    <property type="molecule type" value="Genomic_DNA"/>
</dbReference>
<feature type="domain" description="Alpha-2-macroglobulin" evidence="4">
    <location>
        <begin position="1269"/>
        <end position="1359"/>
    </location>
</feature>
<feature type="signal peptide" evidence="2">
    <location>
        <begin position="1"/>
        <end position="19"/>
    </location>
</feature>
<reference evidence="5 6" key="1">
    <citation type="submission" date="2020-02" db="EMBL/GenBank/DDBJ databases">
        <title>Complete genome sequence of Flavobacteriaceae bacterium.</title>
        <authorList>
            <person name="Kim S.-J."/>
            <person name="Kim Y.-S."/>
            <person name="Kim K.-H."/>
        </authorList>
    </citation>
    <scope>NUCLEOTIDE SEQUENCE [LARGE SCALE GENOMIC DNA]</scope>
    <source>
        <strain evidence="5 6">RR4-40</strain>
    </source>
</reference>
<evidence type="ECO:0000259" key="4">
    <source>
        <dbReference type="SMART" id="SM01360"/>
    </source>
</evidence>
<evidence type="ECO:0000313" key="5">
    <source>
        <dbReference type="EMBL" id="QIE60359.1"/>
    </source>
</evidence>
<keyword evidence="2" id="KW-0732">Signal</keyword>
<dbReference type="SUPFAM" id="SSF48239">
    <property type="entry name" value="Terpenoid cyclases/Protein prenyltransferases"/>
    <property type="match status" value="1"/>
</dbReference>
<evidence type="ECO:0000259" key="3">
    <source>
        <dbReference type="SMART" id="SM01359"/>
    </source>
</evidence>
<gene>
    <name evidence="5" type="ORF">G5B37_12535</name>
</gene>
<accession>A0A6G6GP78</accession>
<dbReference type="Gene3D" id="1.50.10.20">
    <property type="match status" value="1"/>
</dbReference>
<dbReference type="KEGG" id="mgel:G5B37_12535"/>
<dbReference type="InterPro" id="IPR041246">
    <property type="entry name" value="Bact_MG10"/>
</dbReference>
<dbReference type="InterPro" id="IPR001599">
    <property type="entry name" value="Macroglobln_a2"/>
</dbReference>
<dbReference type="InterPro" id="IPR051802">
    <property type="entry name" value="YfhM-like"/>
</dbReference>
<keyword evidence="6" id="KW-1185">Reference proteome</keyword>
<dbReference type="Pfam" id="PF17973">
    <property type="entry name" value="bMG10"/>
    <property type="match status" value="1"/>
</dbReference>
<dbReference type="Pfam" id="PF00207">
    <property type="entry name" value="A2M"/>
    <property type="match status" value="1"/>
</dbReference>
<evidence type="ECO:0000256" key="1">
    <source>
        <dbReference type="ARBA" id="ARBA00010556"/>
    </source>
</evidence>
<dbReference type="RefSeq" id="WP_164680372.1">
    <property type="nucleotide sequence ID" value="NZ_CP049057.1"/>
</dbReference>
<dbReference type="SMART" id="SM01360">
    <property type="entry name" value="A2M"/>
    <property type="match status" value="1"/>
</dbReference>
<dbReference type="Proteomes" id="UP000505306">
    <property type="component" value="Chromosome"/>
</dbReference>
<organism evidence="5 6">
    <name type="scientific">Rasiella rasia</name>
    <dbReference type="NCBI Taxonomy" id="2744027"/>
    <lineage>
        <taxon>Bacteria</taxon>
        <taxon>Pseudomonadati</taxon>
        <taxon>Bacteroidota</taxon>
        <taxon>Flavobacteriia</taxon>
        <taxon>Flavobacteriales</taxon>
        <taxon>Flavobacteriaceae</taxon>
        <taxon>Rasiella</taxon>
    </lineage>
</organism>
<dbReference type="SMART" id="SM01359">
    <property type="entry name" value="A2M_N_2"/>
    <property type="match status" value="1"/>
</dbReference>
<protein>
    <submittedName>
        <fullName evidence="5">Alpha-2-macroglobulin</fullName>
    </submittedName>
</protein>